<comment type="caution">
    <text evidence="2">The sequence shown here is derived from an EMBL/GenBank/DDBJ whole genome shotgun (WGS) entry which is preliminary data.</text>
</comment>
<gene>
    <name evidence="2" type="ORF">EHO60_08230</name>
</gene>
<name>A0A4R9GIK8_9LEPT</name>
<dbReference type="OrthoDB" id="9803379at2"/>
<dbReference type="Proteomes" id="UP000298458">
    <property type="component" value="Unassembled WGS sequence"/>
</dbReference>
<reference evidence="2" key="1">
    <citation type="journal article" date="2019" name="PLoS Negl. Trop. Dis.">
        <title>Revisiting the worldwide diversity of Leptospira species in the environment.</title>
        <authorList>
            <person name="Vincent A.T."/>
            <person name="Schiettekatte O."/>
            <person name="Bourhy P."/>
            <person name="Veyrier F.J."/>
            <person name="Picardeau M."/>
        </authorList>
    </citation>
    <scope>NUCLEOTIDE SEQUENCE [LARGE SCALE GENOMIC DNA]</scope>
    <source>
        <strain evidence="2">SSW15</strain>
    </source>
</reference>
<protein>
    <submittedName>
        <fullName evidence="2">XRE family transcriptional regulator</fullName>
    </submittedName>
</protein>
<organism evidence="2 3">
    <name type="scientific">Leptospira fletcheri</name>
    <dbReference type="NCBI Taxonomy" id="2484981"/>
    <lineage>
        <taxon>Bacteria</taxon>
        <taxon>Pseudomonadati</taxon>
        <taxon>Spirochaetota</taxon>
        <taxon>Spirochaetia</taxon>
        <taxon>Leptospirales</taxon>
        <taxon>Leptospiraceae</taxon>
        <taxon>Leptospira</taxon>
    </lineage>
</organism>
<dbReference type="Pfam" id="PF01381">
    <property type="entry name" value="HTH_3"/>
    <property type="match status" value="1"/>
</dbReference>
<dbReference type="EMBL" id="RQET01000004">
    <property type="protein sequence ID" value="TGK12241.1"/>
    <property type="molecule type" value="Genomic_DNA"/>
</dbReference>
<dbReference type="AlphaFoldDB" id="A0A4R9GIK8"/>
<dbReference type="GO" id="GO:0003677">
    <property type="term" value="F:DNA binding"/>
    <property type="evidence" value="ECO:0007669"/>
    <property type="project" value="InterPro"/>
</dbReference>
<dbReference type="PROSITE" id="PS50943">
    <property type="entry name" value="HTH_CROC1"/>
    <property type="match status" value="1"/>
</dbReference>
<evidence type="ECO:0000313" key="2">
    <source>
        <dbReference type="EMBL" id="TGK12241.1"/>
    </source>
</evidence>
<feature type="domain" description="HTH cro/C1-type" evidence="1">
    <location>
        <begin position="17"/>
        <end position="71"/>
    </location>
</feature>
<evidence type="ECO:0000259" key="1">
    <source>
        <dbReference type="PROSITE" id="PS50943"/>
    </source>
</evidence>
<keyword evidence="3" id="KW-1185">Reference proteome</keyword>
<dbReference type="SUPFAM" id="SSF47413">
    <property type="entry name" value="lambda repressor-like DNA-binding domains"/>
    <property type="match status" value="1"/>
</dbReference>
<dbReference type="InterPro" id="IPR010982">
    <property type="entry name" value="Lambda_DNA-bd_dom_sf"/>
</dbReference>
<dbReference type="RefSeq" id="WP_135767643.1">
    <property type="nucleotide sequence ID" value="NZ_RQET01000004.1"/>
</dbReference>
<dbReference type="SMART" id="SM00530">
    <property type="entry name" value="HTH_XRE"/>
    <property type="match status" value="1"/>
</dbReference>
<dbReference type="Gene3D" id="1.10.260.40">
    <property type="entry name" value="lambda repressor-like DNA-binding domains"/>
    <property type="match status" value="1"/>
</dbReference>
<sequence>MAKTIYTEEYRAFQKLLKKARKEAGFTQVEVAEALGEPQSYVSKIEAGDRRIDVIEFWALAKIYRKPLDFFFRFDDSERSRKKSLKAAAPKRR</sequence>
<proteinExistence type="predicted"/>
<dbReference type="CDD" id="cd00093">
    <property type="entry name" value="HTH_XRE"/>
    <property type="match status" value="1"/>
</dbReference>
<accession>A0A4R9GIK8</accession>
<dbReference type="InterPro" id="IPR001387">
    <property type="entry name" value="Cro/C1-type_HTH"/>
</dbReference>
<evidence type="ECO:0000313" key="3">
    <source>
        <dbReference type="Proteomes" id="UP000298458"/>
    </source>
</evidence>